<organism evidence="1 2">
    <name type="scientific">Candidatus Dojkabacteria bacterium</name>
    <dbReference type="NCBI Taxonomy" id="2099670"/>
    <lineage>
        <taxon>Bacteria</taxon>
        <taxon>Candidatus Dojkabacteria</taxon>
    </lineage>
</organism>
<accession>A0A955HY44</accession>
<reference evidence="1" key="2">
    <citation type="journal article" date="2021" name="Microbiome">
        <title>Successional dynamics and alternative stable states in a saline activated sludge microbial community over 9 years.</title>
        <authorList>
            <person name="Wang Y."/>
            <person name="Ye J."/>
            <person name="Ju F."/>
            <person name="Liu L."/>
            <person name="Boyd J.A."/>
            <person name="Deng Y."/>
            <person name="Parks D.H."/>
            <person name="Jiang X."/>
            <person name="Yin X."/>
            <person name="Woodcroft B.J."/>
            <person name="Tyson G.W."/>
            <person name="Hugenholtz P."/>
            <person name="Polz M.F."/>
            <person name="Zhang T."/>
        </authorList>
    </citation>
    <scope>NUCLEOTIDE SEQUENCE</scope>
    <source>
        <strain evidence="1">HKST-UBA16</strain>
    </source>
</reference>
<protein>
    <submittedName>
        <fullName evidence="1">Uncharacterized protein</fullName>
    </submittedName>
</protein>
<sequence>MVILFVAAAAWVGISVYDSANGDDVNPSAQQYLTPVEPTFDKETIDAVGERIDSLQVKPKIFIDLENTTASSQTDTTNSSN</sequence>
<gene>
    <name evidence="1" type="ORF">KC622_00160</name>
</gene>
<proteinExistence type="predicted"/>
<evidence type="ECO:0000313" key="1">
    <source>
        <dbReference type="EMBL" id="MCA9374724.1"/>
    </source>
</evidence>
<dbReference type="Proteomes" id="UP000748332">
    <property type="component" value="Unassembled WGS sequence"/>
</dbReference>
<dbReference type="AlphaFoldDB" id="A0A955HY44"/>
<reference evidence="1" key="1">
    <citation type="submission" date="2020-04" db="EMBL/GenBank/DDBJ databases">
        <authorList>
            <person name="Zhang T."/>
        </authorList>
    </citation>
    <scope>NUCLEOTIDE SEQUENCE</scope>
    <source>
        <strain evidence="1">HKST-UBA16</strain>
    </source>
</reference>
<evidence type="ECO:0000313" key="2">
    <source>
        <dbReference type="Proteomes" id="UP000748332"/>
    </source>
</evidence>
<dbReference type="EMBL" id="JAGQLM010000008">
    <property type="protein sequence ID" value="MCA9374724.1"/>
    <property type="molecule type" value="Genomic_DNA"/>
</dbReference>
<name>A0A955HY44_9BACT</name>
<comment type="caution">
    <text evidence="1">The sequence shown here is derived from an EMBL/GenBank/DDBJ whole genome shotgun (WGS) entry which is preliminary data.</text>
</comment>